<dbReference type="SUPFAM" id="SSF56219">
    <property type="entry name" value="DNase I-like"/>
    <property type="match status" value="1"/>
</dbReference>
<dbReference type="InterPro" id="IPR005135">
    <property type="entry name" value="Endo/exonuclease/phosphatase"/>
</dbReference>
<keyword evidence="4" id="KW-1185">Reference proteome</keyword>
<name>T1ETE8_HELRO</name>
<reference evidence="2 4" key="2">
    <citation type="journal article" date="2013" name="Nature">
        <title>Insights into bilaterian evolution from three spiralian genomes.</title>
        <authorList>
            <person name="Simakov O."/>
            <person name="Marletaz F."/>
            <person name="Cho S.J."/>
            <person name="Edsinger-Gonzales E."/>
            <person name="Havlak P."/>
            <person name="Hellsten U."/>
            <person name="Kuo D.H."/>
            <person name="Larsson T."/>
            <person name="Lv J."/>
            <person name="Arendt D."/>
            <person name="Savage R."/>
            <person name="Osoegawa K."/>
            <person name="de Jong P."/>
            <person name="Grimwood J."/>
            <person name="Chapman J.A."/>
            <person name="Shapiro H."/>
            <person name="Aerts A."/>
            <person name="Otillar R.P."/>
            <person name="Terry A.Y."/>
            <person name="Boore J.L."/>
            <person name="Grigoriev I.V."/>
            <person name="Lindberg D.R."/>
            <person name="Seaver E.C."/>
            <person name="Weisblat D.A."/>
            <person name="Putnam N.H."/>
            <person name="Rokhsar D.S."/>
        </authorList>
    </citation>
    <scope>NUCLEOTIDE SEQUENCE</scope>
</reference>
<dbReference type="GeneID" id="20199848"/>
<evidence type="ECO:0000313" key="4">
    <source>
        <dbReference type="Proteomes" id="UP000015101"/>
    </source>
</evidence>
<organism evidence="3 4">
    <name type="scientific">Helobdella robusta</name>
    <name type="common">Californian leech</name>
    <dbReference type="NCBI Taxonomy" id="6412"/>
    <lineage>
        <taxon>Eukaryota</taxon>
        <taxon>Metazoa</taxon>
        <taxon>Spiralia</taxon>
        <taxon>Lophotrochozoa</taxon>
        <taxon>Annelida</taxon>
        <taxon>Clitellata</taxon>
        <taxon>Hirudinea</taxon>
        <taxon>Rhynchobdellida</taxon>
        <taxon>Glossiphoniidae</taxon>
        <taxon>Helobdella</taxon>
    </lineage>
</organism>
<gene>
    <name evidence="3" type="primary">20199848</name>
    <name evidence="2" type="ORF">HELRODRAFT_162950</name>
</gene>
<dbReference type="AlphaFoldDB" id="T1ETE8"/>
<dbReference type="InterPro" id="IPR036691">
    <property type="entry name" value="Endo/exonu/phosph_ase_sf"/>
</dbReference>
<dbReference type="KEGG" id="hro:HELRODRAFT_162950"/>
<dbReference type="Gene3D" id="3.60.10.10">
    <property type="entry name" value="Endonuclease/exonuclease/phosphatase"/>
    <property type="match status" value="1"/>
</dbReference>
<dbReference type="OrthoDB" id="10072198at2759"/>
<dbReference type="HOGENOM" id="CLU_1205930_0_0_1"/>
<dbReference type="InParanoid" id="T1ETE8"/>
<reference evidence="4" key="1">
    <citation type="submission" date="2012-12" db="EMBL/GenBank/DDBJ databases">
        <authorList>
            <person name="Hellsten U."/>
            <person name="Grimwood J."/>
            <person name="Chapman J.A."/>
            <person name="Shapiro H."/>
            <person name="Aerts A."/>
            <person name="Otillar R.P."/>
            <person name="Terry A.Y."/>
            <person name="Boore J.L."/>
            <person name="Simakov O."/>
            <person name="Marletaz F."/>
            <person name="Cho S.-J."/>
            <person name="Edsinger-Gonzales E."/>
            <person name="Havlak P."/>
            <person name="Kuo D.-H."/>
            <person name="Larsson T."/>
            <person name="Lv J."/>
            <person name="Arendt D."/>
            <person name="Savage R."/>
            <person name="Osoegawa K."/>
            <person name="de Jong P."/>
            <person name="Lindberg D.R."/>
            <person name="Seaver E.C."/>
            <person name="Weisblat D.A."/>
            <person name="Putnam N.H."/>
            <person name="Grigoriev I.V."/>
            <person name="Rokhsar D.S."/>
        </authorList>
    </citation>
    <scope>NUCLEOTIDE SEQUENCE</scope>
</reference>
<evidence type="ECO:0000313" key="2">
    <source>
        <dbReference type="EMBL" id="ESN99403.1"/>
    </source>
</evidence>
<protein>
    <recommendedName>
        <fullName evidence="1">Endonuclease/exonuclease/phosphatase domain-containing protein</fullName>
    </recommendedName>
</protein>
<evidence type="ECO:0000313" key="3">
    <source>
        <dbReference type="EnsemblMetazoa" id="HelroP162950"/>
    </source>
</evidence>
<sequence length="230" mass="25627">MALLSLAPAAISRPIPRPARKILFRLRIWRPRKGRIRLRHSLSAVDGSHKNSTETILGLLNARSAVNKAALLHDTIVDNGINMLALTETWISSDAPNAVRLDIAPPGFSVAHYHRLDRRGGGISVVYRATFRHSALDFGIFTTFELLVTKLVCSESAIILAVLYRPPGPAVDSFFEELETLINYLQSSSYSFIICGDFNCPGSERLSSLLEENNLSQHHKRCEIIRCHLL</sequence>
<dbReference type="EMBL" id="KB097143">
    <property type="protein sequence ID" value="ESN99403.1"/>
    <property type="molecule type" value="Genomic_DNA"/>
</dbReference>
<accession>T1ETE8</accession>
<dbReference type="EMBL" id="AMQM01001234">
    <property type="status" value="NOT_ANNOTATED_CDS"/>
    <property type="molecule type" value="Genomic_DNA"/>
</dbReference>
<dbReference type="Proteomes" id="UP000015101">
    <property type="component" value="Unassembled WGS sequence"/>
</dbReference>
<feature type="domain" description="Endonuclease/exonuclease/phosphatase" evidence="1">
    <location>
        <begin position="62"/>
        <end position="215"/>
    </location>
</feature>
<evidence type="ECO:0000259" key="1">
    <source>
        <dbReference type="Pfam" id="PF03372"/>
    </source>
</evidence>
<dbReference type="RefSeq" id="XP_009023245.1">
    <property type="nucleotide sequence ID" value="XM_009024997.1"/>
</dbReference>
<dbReference type="GO" id="GO:0003824">
    <property type="term" value="F:catalytic activity"/>
    <property type="evidence" value="ECO:0007669"/>
    <property type="project" value="InterPro"/>
</dbReference>
<reference evidence="3" key="3">
    <citation type="submission" date="2015-06" db="UniProtKB">
        <authorList>
            <consortium name="EnsemblMetazoa"/>
        </authorList>
    </citation>
    <scope>IDENTIFICATION</scope>
</reference>
<dbReference type="CTD" id="20199848"/>
<dbReference type="EnsemblMetazoa" id="HelroT162950">
    <property type="protein sequence ID" value="HelroP162950"/>
    <property type="gene ID" value="HelroG162950"/>
</dbReference>
<dbReference type="OMA" id="YININWA"/>
<dbReference type="STRING" id="6412.T1ETE8"/>
<dbReference type="PANTHER" id="PTHR46670">
    <property type="entry name" value="ENDO/EXONUCLEASE/PHOSPHATASE DOMAIN-CONTAINING PROTEIN"/>
    <property type="match status" value="1"/>
</dbReference>
<dbReference type="PANTHER" id="PTHR46670:SF2">
    <property type="entry name" value="ENDONUCLEASE_EXONUCLEASE_PHOSPHATASE DOMAIN-CONTAINING PROTEIN"/>
    <property type="match status" value="1"/>
</dbReference>
<dbReference type="Pfam" id="PF03372">
    <property type="entry name" value="Exo_endo_phos"/>
    <property type="match status" value="1"/>
</dbReference>
<proteinExistence type="predicted"/>